<dbReference type="SUPFAM" id="SSF50494">
    <property type="entry name" value="Trypsin-like serine proteases"/>
    <property type="match status" value="1"/>
</dbReference>
<keyword evidence="2" id="KW-0645">Protease</keyword>
<feature type="chain" id="PRO_5047128975" description="Peptidase S1 domain-containing protein" evidence="6">
    <location>
        <begin position="23"/>
        <end position="262"/>
    </location>
</feature>
<name>A0ABR3HD60_LOXSC</name>
<evidence type="ECO:0000256" key="3">
    <source>
        <dbReference type="ARBA" id="ARBA00022801"/>
    </source>
</evidence>
<accession>A0ABR3HD60</accession>
<dbReference type="InterPro" id="IPR050430">
    <property type="entry name" value="Peptidase_S1"/>
</dbReference>
<dbReference type="PRINTS" id="PR00722">
    <property type="entry name" value="CHYMOTRYPSIN"/>
</dbReference>
<dbReference type="InterPro" id="IPR018114">
    <property type="entry name" value="TRYPSIN_HIS"/>
</dbReference>
<gene>
    <name evidence="8" type="ORF">ABMA27_007875</name>
</gene>
<dbReference type="PROSITE" id="PS00134">
    <property type="entry name" value="TRYPSIN_HIS"/>
    <property type="match status" value="1"/>
</dbReference>
<dbReference type="PANTHER" id="PTHR24276:SF91">
    <property type="entry name" value="AT26814P-RELATED"/>
    <property type="match status" value="1"/>
</dbReference>
<protein>
    <recommendedName>
        <fullName evidence="7">Peptidase S1 domain-containing protein</fullName>
    </recommendedName>
</protein>
<dbReference type="InterPro" id="IPR043504">
    <property type="entry name" value="Peptidase_S1_PA_chymotrypsin"/>
</dbReference>
<dbReference type="EMBL" id="JBEUOH010000021">
    <property type="protein sequence ID" value="KAL0868356.1"/>
    <property type="molecule type" value="Genomic_DNA"/>
</dbReference>
<dbReference type="InterPro" id="IPR001314">
    <property type="entry name" value="Peptidase_S1A"/>
</dbReference>
<keyword evidence="9" id="KW-1185">Reference proteome</keyword>
<dbReference type="SMART" id="SM00020">
    <property type="entry name" value="Tryp_SPc"/>
    <property type="match status" value="1"/>
</dbReference>
<keyword evidence="4" id="KW-0720">Serine protease</keyword>
<evidence type="ECO:0000313" key="8">
    <source>
        <dbReference type="EMBL" id="KAL0868356.1"/>
    </source>
</evidence>
<keyword evidence="3" id="KW-0378">Hydrolase</keyword>
<organism evidence="8 9">
    <name type="scientific">Loxostege sticticalis</name>
    <name type="common">Beet webworm moth</name>
    <dbReference type="NCBI Taxonomy" id="481309"/>
    <lineage>
        <taxon>Eukaryota</taxon>
        <taxon>Metazoa</taxon>
        <taxon>Ecdysozoa</taxon>
        <taxon>Arthropoda</taxon>
        <taxon>Hexapoda</taxon>
        <taxon>Insecta</taxon>
        <taxon>Pterygota</taxon>
        <taxon>Neoptera</taxon>
        <taxon>Endopterygota</taxon>
        <taxon>Lepidoptera</taxon>
        <taxon>Glossata</taxon>
        <taxon>Ditrysia</taxon>
        <taxon>Pyraloidea</taxon>
        <taxon>Crambidae</taxon>
        <taxon>Pyraustinae</taxon>
        <taxon>Loxostege</taxon>
    </lineage>
</organism>
<comment type="caution">
    <text evidence="8">The sequence shown here is derived from an EMBL/GenBank/DDBJ whole genome shotgun (WGS) entry which is preliminary data.</text>
</comment>
<evidence type="ECO:0000259" key="7">
    <source>
        <dbReference type="PROSITE" id="PS50240"/>
    </source>
</evidence>
<evidence type="ECO:0000256" key="2">
    <source>
        <dbReference type="ARBA" id="ARBA00022670"/>
    </source>
</evidence>
<evidence type="ECO:0000256" key="5">
    <source>
        <dbReference type="ARBA" id="ARBA00023157"/>
    </source>
</evidence>
<dbReference type="Pfam" id="PF00089">
    <property type="entry name" value="Trypsin"/>
    <property type="match status" value="1"/>
</dbReference>
<dbReference type="Proteomes" id="UP001549920">
    <property type="component" value="Unassembled WGS sequence"/>
</dbReference>
<dbReference type="PROSITE" id="PS50240">
    <property type="entry name" value="TRYPSIN_DOM"/>
    <property type="match status" value="1"/>
</dbReference>
<evidence type="ECO:0000256" key="4">
    <source>
        <dbReference type="ARBA" id="ARBA00022825"/>
    </source>
</evidence>
<dbReference type="Gene3D" id="2.40.10.10">
    <property type="entry name" value="Trypsin-like serine proteases"/>
    <property type="match status" value="1"/>
</dbReference>
<feature type="domain" description="Peptidase S1" evidence="7">
    <location>
        <begin position="15"/>
        <end position="262"/>
    </location>
</feature>
<comment type="similarity">
    <text evidence="1">Belongs to the peptidase S1 family.</text>
</comment>
<proteinExistence type="inferred from homology"/>
<keyword evidence="5" id="KW-1015">Disulfide bond</keyword>
<evidence type="ECO:0000313" key="9">
    <source>
        <dbReference type="Proteomes" id="UP001549920"/>
    </source>
</evidence>
<evidence type="ECO:0000256" key="6">
    <source>
        <dbReference type="SAM" id="SignalP"/>
    </source>
</evidence>
<dbReference type="CDD" id="cd00190">
    <property type="entry name" value="Tryp_SPc"/>
    <property type="match status" value="1"/>
</dbReference>
<evidence type="ECO:0000256" key="1">
    <source>
        <dbReference type="ARBA" id="ARBA00007664"/>
    </source>
</evidence>
<dbReference type="InterPro" id="IPR009003">
    <property type="entry name" value="Peptidase_S1_PA"/>
</dbReference>
<dbReference type="InterPro" id="IPR001254">
    <property type="entry name" value="Trypsin_dom"/>
</dbReference>
<sequence length="262" mass="28459">MRGVICLAILGFALAAAGESQADRTIQPTTIEQYPFVAALLRSADGTNFQHRCGGSILNNRAVLTAGHCVYEDAPIRWRFRVGSSSHSSGGTVYLVTHIALNDFDEWSMGWDIAIVHTSQRIVPGDSVQPGIFAGANYPLADNQRVSTAGWGSISMPSWHPGQFEDIHEHQQWTMDSATCRYWFNQEGLGIQPHQICSGFPDPTQLGADNARDKCFGEPGAPLVHNGVVVGIRSFAVSCSNPEVPTASTRVSSFIEWISNNV</sequence>
<reference evidence="8 9" key="1">
    <citation type="submission" date="2024-06" db="EMBL/GenBank/DDBJ databases">
        <title>A chromosome-level genome assembly of beet webworm, Loxostege sticticalis.</title>
        <authorList>
            <person name="Zhang Y."/>
        </authorList>
    </citation>
    <scope>NUCLEOTIDE SEQUENCE [LARGE SCALE GENOMIC DNA]</scope>
    <source>
        <strain evidence="8">AQ026</strain>
        <tissue evidence="8">Whole body</tissue>
    </source>
</reference>
<keyword evidence="6" id="KW-0732">Signal</keyword>
<feature type="signal peptide" evidence="6">
    <location>
        <begin position="1"/>
        <end position="22"/>
    </location>
</feature>
<dbReference type="PANTHER" id="PTHR24276">
    <property type="entry name" value="POLYSERASE-RELATED"/>
    <property type="match status" value="1"/>
</dbReference>